<dbReference type="PROSITE" id="PS51925">
    <property type="entry name" value="SWIB_MDM2"/>
    <property type="match status" value="1"/>
</dbReference>
<dbReference type="OrthoDB" id="10251073at2759"/>
<accession>A0A6I9TSU1</accession>
<dbReference type="RefSeq" id="XP_011086668.1">
    <property type="nucleotide sequence ID" value="XM_011088366.2"/>
</dbReference>
<dbReference type="PANTHER" id="PTHR13844">
    <property type="entry name" value="SWI/SNF-RELATED MATRIX-ASSOCIATED ACTIN-DEPENDENT REGULATOR OF CHROMATIN SUBFAMILY D"/>
    <property type="match status" value="1"/>
</dbReference>
<reference evidence="4" key="2">
    <citation type="submission" date="2025-08" db="UniProtKB">
        <authorList>
            <consortium name="RefSeq"/>
        </authorList>
    </citation>
    <scope>IDENTIFICATION</scope>
</reference>
<dbReference type="Gene3D" id="1.10.245.10">
    <property type="entry name" value="SWIB/MDM2 domain"/>
    <property type="match status" value="1"/>
</dbReference>
<evidence type="ECO:0000313" key="3">
    <source>
        <dbReference type="Proteomes" id="UP000504604"/>
    </source>
</evidence>
<keyword evidence="3" id="KW-1185">Reference proteome</keyword>
<dbReference type="FunCoup" id="A0A6I9TSU1">
    <property type="interactions" value="6"/>
</dbReference>
<feature type="compositionally biased region" description="Low complexity" evidence="1">
    <location>
        <begin position="32"/>
        <end position="50"/>
    </location>
</feature>
<dbReference type="GeneID" id="105168321"/>
<dbReference type="Proteomes" id="UP000504604">
    <property type="component" value="Linkage group LG1"/>
</dbReference>
<name>A0A6I9TSU1_SESIN</name>
<evidence type="ECO:0000259" key="2">
    <source>
        <dbReference type="PROSITE" id="PS51925"/>
    </source>
</evidence>
<feature type="domain" description="DM2" evidence="2">
    <location>
        <begin position="62"/>
        <end position="140"/>
    </location>
</feature>
<dbReference type="KEGG" id="sind:105168321"/>
<evidence type="ECO:0000313" key="4">
    <source>
        <dbReference type="RefSeq" id="XP_011086668.1"/>
    </source>
</evidence>
<protein>
    <submittedName>
        <fullName evidence="4">Upstream activation factor subunit UAF30</fullName>
    </submittedName>
</protein>
<dbReference type="InterPro" id="IPR003121">
    <property type="entry name" value="SWIB_MDM2_domain"/>
</dbReference>
<dbReference type="AlphaFoldDB" id="A0A6I9TSU1"/>
<evidence type="ECO:0000256" key="1">
    <source>
        <dbReference type="SAM" id="MobiDB-lite"/>
    </source>
</evidence>
<sequence>MSTPSGFFRASRAVLAAARSATPLTKPDISPSSTKKPTVAAAASAASKSPKVPKEKKASTSGIMKPTPVSLALQSVVGASEVSRVEAVKKIWAYIKLHNLQNPSNKKEIICDAKLKKLFNGKDKVGFLEIAKLLSPHFVKAN</sequence>
<proteinExistence type="predicted"/>
<dbReference type="InParanoid" id="A0A6I9TSU1"/>
<organism evidence="3 4">
    <name type="scientific">Sesamum indicum</name>
    <name type="common">Oriental sesame</name>
    <name type="synonym">Sesamum orientale</name>
    <dbReference type="NCBI Taxonomy" id="4182"/>
    <lineage>
        <taxon>Eukaryota</taxon>
        <taxon>Viridiplantae</taxon>
        <taxon>Streptophyta</taxon>
        <taxon>Embryophyta</taxon>
        <taxon>Tracheophyta</taxon>
        <taxon>Spermatophyta</taxon>
        <taxon>Magnoliopsida</taxon>
        <taxon>eudicotyledons</taxon>
        <taxon>Gunneridae</taxon>
        <taxon>Pentapetalae</taxon>
        <taxon>asterids</taxon>
        <taxon>lamiids</taxon>
        <taxon>Lamiales</taxon>
        <taxon>Pedaliaceae</taxon>
        <taxon>Sesamum</taxon>
    </lineage>
</organism>
<reference evidence="3" key="1">
    <citation type="submission" date="2024-10" db="UniProtKB">
        <authorList>
            <consortium name="RefSeq"/>
        </authorList>
    </citation>
    <scope>NUCLEOTIDE SEQUENCE [LARGE SCALE GENOMIC DNA]</scope>
    <source>
        <strain evidence="3">cv. Zhongzhi No. 13</strain>
    </source>
</reference>
<dbReference type="Pfam" id="PF02201">
    <property type="entry name" value="SWIB"/>
    <property type="match status" value="1"/>
</dbReference>
<dbReference type="InterPro" id="IPR036885">
    <property type="entry name" value="SWIB_MDM2_dom_sf"/>
</dbReference>
<dbReference type="CDD" id="cd10567">
    <property type="entry name" value="SWIB-MDM2_like"/>
    <property type="match status" value="1"/>
</dbReference>
<dbReference type="SUPFAM" id="SSF47592">
    <property type="entry name" value="SWIB/MDM2 domain"/>
    <property type="match status" value="1"/>
</dbReference>
<dbReference type="SMART" id="SM00151">
    <property type="entry name" value="SWIB"/>
    <property type="match status" value="1"/>
</dbReference>
<feature type="region of interest" description="Disordered" evidence="1">
    <location>
        <begin position="23"/>
        <end position="63"/>
    </location>
</feature>
<gene>
    <name evidence="4" type="primary">LOC105168321</name>
</gene>
<dbReference type="InterPro" id="IPR019835">
    <property type="entry name" value="SWIB_domain"/>
</dbReference>